<evidence type="ECO:0000259" key="1">
    <source>
        <dbReference type="Pfam" id="PF12867"/>
    </source>
</evidence>
<dbReference type="Proteomes" id="UP001164305">
    <property type="component" value="Chromosome"/>
</dbReference>
<dbReference type="EMBL" id="CP107020">
    <property type="protein sequence ID" value="UYG17518.1"/>
    <property type="molecule type" value="Genomic_DNA"/>
</dbReference>
<accession>A0ABY6G4E2</accession>
<sequence>MTSNDSNAENIPAANENSIGCVLGEQITHHWTQQIRPRLDGLSDEEYLFDPTTDHDIWTVHPPRDNLPDGWIQGGSGDLVIDFAYPEPEPAPFTTIAWRLAHVIVGVLAMRNHSHFGGPEADYMTWDYAATADGALAQLDAEYARWIEGVRGWSDDDLAQPVGETEGPYAELSRADLVAHIHRELIHHLSEVALLRDLYAHTR</sequence>
<keyword evidence="3" id="KW-1185">Reference proteome</keyword>
<evidence type="ECO:0000313" key="2">
    <source>
        <dbReference type="EMBL" id="UYG17518.1"/>
    </source>
</evidence>
<reference evidence="2" key="1">
    <citation type="submission" date="2022-10" db="EMBL/GenBank/DDBJ databases">
        <title>Whole-Genome Sequencing of Brachybacterium huguangmaarense BRM-3, Isolated from Betula schmidtii.</title>
        <authorList>
            <person name="Haam D."/>
        </authorList>
    </citation>
    <scope>NUCLEOTIDE SEQUENCE</scope>
    <source>
        <strain evidence="2">BRM-3</strain>
    </source>
</reference>
<evidence type="ECO:0000313" key="3">
    <source>
        <dbReference type="Proteomes" id="UP001164305"/>
    </source>
</evidence>
<proteinExistence type="predicted"/>
<organism evidence="2 3">
    <name type="scientific">Brachybacterium huguangmaarense</name>
    <dbReference type="NCBI Taxonomy" id="1652028"/>
    <lineage>
        <taxon>Bacteria</taxon>
        <taxon>Bacillati</taxon>
        <taxon>Actinomycetota</taxon>
        <taxon>Actinomycetes</taxon>
        <taxon>Micrococcales</taxon>
        <taxon>Dermabacteraceae</taxon>
        <taxon>Brachybacterium</taxon>
    </lineage>
</organism>
<dbReference type="SUPFAM" id="SSF109854">
    <property type="entry name" value="DinB/YfiT-like putative metalloenzymes"/>
    <property type="match status" value="1"/>
</dbReference>
<dbReference type="Pfam" id="PF12867">
    <property type="entry name" value="DinB_2"/>
    <property type="match status" value="1"/>
</dbReference>
<dbReference type="InterPro" id="IPR024775">
    <property type="entry name" value="DinB-like"/>
</dbReference>
<dbReference type="InterPro" id="IPR034660">
    <property type="entry name" value="DinB/YfiT-like"/>
</dbReference>
<name>A0ABY6G4E2_9MICO</name>
<dbReference type="Gene3D" id="1.20.120.450">
    <property type="entry name" value="dinb family like domain"/>
    <property type="match status" value="1"/>
</dbReference>
<gene>
    <name evidence="2" type="ORF">BRM3_03560</name>
</gene>
<dbReference type="RefSeq" id="WP_263594727.1">
    <property type="nucleotide sequence ID" value="NZ_CP107020.1"/>
</dbReference>
<feature type="domain" description="DinB-like" evidence="1">
    <location>
        <begin position="30"/>
        <end position="191"/>
    </location>
</feature>
<protein>
    <submittedName>
        <fullName evidence="2">DinB family protein</fullName>
    </submittedName>
</protein>